<comment type="similarity">
    <text evidence="11">Belongs to the KdpC family.</text>
</comment>
<dbReference type="HAMAP" id="MF_00276">
    <property type="entry name" value="KdpC"/>
    <property type="match status" value="1"/>
</dbReference>
<dbReference type="NCBIfam" id="NF001454">
    <property type="entry name" value="PRK00315.1"/>
    <property type="match status" value="1"/>
</dbReference>
<evidence type="ECO:0000256" key="1">
    <source>
        <dbReference type="ARBA" id="ARBA00022448"/>
    </source>
</evidence>
<keyword evidence="6 11" id="KW-0067">ATP-binding</keyword>
<dbReference type="GO" id="GO:0016787">
    <property type="term" value="F:hydrolase activity"/>
    <property type="evidence" value="ECO:0007669"/>
    <property type="project" value="UniProtKB-KW"/>
</dbReference>
<dbReference type="GO" id="GO:0005524">
    <property type="term" value="F:ATP binding"/>
    <property type="evidence" value="ECO:0007669"/>
    <property type="project" value="UniProtKB-UniRule"/>
</dbReference>
<dbReference type="GO" id="GO:0008556">
    <property type="term" value="F:P-type potassium transmembrane transporter activity"/>
    <property type="evidence" value="ECO:0007669"/>
    <property type="project" value="InterPro"/>
</dbReference>
<evidence type="ECO:0000256" key="8">
    <source>
        <dbReference type="ARBA" id="ARBA00022989"/>
    </source>
</evidence>
<keyword evidence="9 11" id="KW-0406">Ion transport</keyword>
<comment type="function">
    <text evidence="11">Part of the high-affinity ATP-driven potassium transport (or Kdp) system, which catalyzes the hydrolysis of ATP coupled with the electrogenic transport of potassium into the cytoplasm. This subunit acts as a catalytic chaperone that increases the ATP-binding affinity of the ATP-hydrolyzing subunit KdpB by the formation of a transient KdpB/KdpC/ATP ternary complex.</text>
</comment>
<protein>
    <recommendedName>
        <fullName evidence="11">Potassium-transporting ATPase KdpC subunit</fullName>
    </recommendedName>
    <alternativeName>
        <fullName evidence="11">ATP phosphohydrolase [potassium-transporting] C chain</fullName>
    </alternativeName>
    <alternativeName>
        <fullName evidence="11">Potassium-binding and translocating subunit C</fullName>
    </alternativeName>
    <alternativeName>
        <fullName evidence="11">Potassium-translocating ATPase C chain</fullName>
    </alternativeName>
</protein>
<dbReference type="PATRIC" id="fig|1121326.3.peg.1748"/>
<keyword evidence="8 11" id="KW-1133">Transmembrane helix</keyword>
<evidence type="ECO:0000313" key="12">
    <source>
        <dbReference type="EMBL" id="KZL91960.1"/>
    </source>
</evidence>
<organism evidence="12 13">
    <name type="scientific">Clostridium magnum DSM 2767</name>
    <dbReference type="NCBI Taxonomy" id="1121326"/>
    <lineage>
        <taxon>Bacteria</taxon>
        <taxon>Bacillati</taxon>
        <taxon>Bacillota</taxon>
        <taxon>Clostridia</taxon>
        <taxon>Eubacteriales</taxon>
        <taxon>Clostridiaceae</taxon>
        <taxon>Clostridium</taxon>
    </lineage>
</organism>
<evidence type="ECO:0000256" key="2">
    <source>
        <dbReference type="ARBA" id="ARBA00022475"/>
    </source>
</evidence>
<keyword evidence="2 11" id="KW-1003">Cell membrane</keyword>
<dbReference type="EMBL" id="LWAE01000002">
    <property type="protein sequence ID" value="KZL91960.1"/>
    <property type="molecule type" value="Genomic_DNA"/>
</dbReference>
<accession>A0A162SWL9</accession>
<evidence type="ECO:0000256" key="11">
    <source>
        <dbReference type="HAMAP-Rule" id="MF_00276"/>
    </source>
</evidence>
<keyword evidence="10 11" id="KW-0472">Membrane</keyword>
<reference evidence="12 13" key="1">
    <citation type="submission" date="2016-04" db="EMBL/GenBank/DDBJ databases">
        <title>Genome sequence of Clostridium magnum DSM 2767.</title>
        <authorList>
            <person name="Poehlein A."/>
            <person name="Uhlig R."/>
            <person name="Fischer R."/>
            <person name="Bahl H."/>
            <person name="Daniel R."/>
        </authorList>
    </citation>
    <scope>NUCLEOTIDE SEQUENCE [LARGE SCALE GENOMIC DNA]</scope>
    <source>
        <strain evidence="12 13">DSM 2767</strain>
    </source>
</reference>
<dbReference type="STRING" id="1121326.CLMAG_17660"/>
<comment type="caution">
    <text evidence="12">The sequence shown here is derived from an EMBL/GenBank/DDBJ whole genome shotgun (WGS) entry which is preliminary data.</text>
</comment>
<dbReference type="AlphaFoldDB" id="A0A162SWL9"/>
<dbReference type="NCBIfam" id="NF010600">
    <property type="entry name" value="PRK13995.1"/>
    <property type="match status" value="1"/>
</dbReference>
<dbReference type="InterPro" id="IPR003820">
    <property type="entry name" value="KdpC"/>
</dbReference>
<dbReference type="PIRSF" id="PIRSF001296">
    <property type="entry name" value="K_ATPase_KdpC"/>
    <property type="match status" value="1"/>
</dbReference>
<comment type="subcellular location">
    <subcellularLocation>
        <location evidence="11">Cell membrane</location>
        <topology evidence="11">Single-pass membrane protein</topology>
    </subcellularLocation>
</comment>
<keyword evidence="13" id="KW-1185">Reference proteome</keyword>
<keyword evidence="4 11" id="KW-0812">Transmembrane</keyword>
<evidence type="ECO:0000256" key="5">
    <source>
        <dbReference type="ARBA" id="ARBA00022741"/>
    </source>
</evidence>
<dbReference type="PANTHER" id="PTHR30042">
    <property type="entry name" value="POTASSIUM-TRANSPORTING ATPASE C CHAIN"/>
    <property type="match status" value="1"/>
</dbReference>
<evidence type="ECO:0000313" key="13">
    <source>
        <dbReference type="Proteomes" id="UP000076603"/>
    </source>
</evidence>
<evidence type="ECO:0000256" key="3">
    <source>
        <dbReference type="ARBA" id="ARBA00022538"/>
    </source>
</evidence>
<dbReference type="OrthoDB" id="9809491at2"/>
<evidence type="ECO:0000256" key="4">
    <source>
        <dbReference type="ARBA" id="ARBA00022692"/>
    </source>
</evidence>
<comment type="subunit">
    <text evidence="11">The system is composed of three essential subunits: KdpA, KdpB and KdpC.</text>
</comment>
<keyword evidence="3 11" id="KW-0633">Potassium transport</keyword>
<dbReference type="Pfam" id="PF02669">
    <property type="entry name" value="KdpC"/>
    <property type="match status" value="1"/>
</dbReference>
<keyword evidence="5 11" id="KW-0547">Nucleotide-binding</keyword>
<dbReference type="Proteomes" id="UP000076603">
    <property type="component" value="Unassembled WGS sequence"/>
</dbReference>
<dbReference type="GO" id="GO:0005886">
    <property type="term" value="C:plasma membrane"/>
    <property type="evidence" value="ECO:0007669"/>
    <property type="project" value="UniProtKB-SubCell"/>
</dbReference>
<gene>
    <name evidence="11 12" type="primary">kdpC</name>
    <name evidence="12" type="ORF">CLMAG_17660</name>
</gene>
<keyword evidence="7 11" id="KW-0630">Potassium</keyword>
<evidence type="ECO:0000256" key="9">
    <source>
        <dbReference type="ARBA" id="ARBA00023065"/>
    </source>
</evidence>
<evidence type="ECO:0000256" key="6">
    <source>
        <dbReference type="ARBA" id="ARBA00022840"/>
    </source>
</evidence>
<dbReference type="NCBIfam" id="TIGR00681">
    <property type="entry name" value="kdpC"/>
    <property type="match status" value="1"/>
</dbReference>
<dbReference type="RefSeq" id="WP_066620987.1">
    <property type="nucleotide sequence ID" value="NZ_FQXL01000004.1"/>
</dbReference>
<keyword evidence="12" id="KW-0378">Hydrolase</keyword>
<name>A0A162SWL9_9CLOT</name>
<sequence length="208" mass="22480">MKTLKRSILISIVLLVLCGIIYPLAMTGISQLVFNKKANGSMIVVNGNEVGSELIGQSFTDPRFFRGRVSQVNYNIYTEADTKADKNGKAAYSGVASGSQNLAPSNKALTDRVQKDMEDFLKNHPGVKKEDIPTDLLTSSGSGLDPNISPQSAKIQIPAVSKATGISEAELQNIVNKYTEERPLGIFGEPRVNVLKVNLEISSALKIK</sequence>
<dbReference type="PANTHER" id="PTHR30042:SF2">
    <property type="entry name" value="POTASSIUM-TRANSPORTING ATPASE KDPC SUBUNIT"/>
    <property type="match status" value="1"/>
</dbReference>
<keyword evidence="1 11" id="KW-0813">Transport</keyword>
<evidence type="ECO:0000256" key="10">
    <source>
        <dbReference type="ARBA" id="ARBA00023136"/>
    </source>
</evidence>
<evidence type="ECO:0000256" key="7">
    <source>
        <dbReference type="ARBA" id="ARBA00022958"/>
    </source>
</evidence>
<proteinExistence type="inferred from homology"/>